<feature type="transmembrane region" description="Helical" evidence="8">
    <location>
        <begin position="248"/>
        <end position="281"/>
    </location>
</feature>
<keyword evidence="7 8" id="KW-0472">Membrane</keyword>
<evidence type="ECO:0000256" key="4">
    <source>
        <dbReference type="ARBA" id="ARBA00022475"/>
    </source>
</evidence>
<comment type="caution">
    <text evidence="9">The sequence shown here is derived from an EMBL/GenBank/DDBJ whole genome shotgun (WGS) entry which is preliminary data.</text>
</comment>
<comment type="subcellular location">
    <subcellularLocation>
        <location evidence="1">Cell membrane</location>
        <topology evidence="1">Multi-pass membrane protein</topology>
    </subcellularLocation>
</comment>
<proteinExistence type="inferred from homology"/>
<evidence type="ECO:0000256" key="2">
    <source>
        <dbReference type="ARBA" id="ARBA00007935"/>
    </source>
</evidence>
<feature type="transmembrane region" description="Helical" evidence="8">
    <location>
        <begin position="95"/>
        <end position="115"/>
    </location>
</feature>
<dbReference type="Gene3D" id="1.10.3470.10">
    <property type="entry name" value="ABC transporter involved in vitamin B12 uptake, BtuC"/>
    <property type="match status" value="1"/>
</dbReference>
<keyword evidence="4" id="KW-1003">Cell membrane</keyword>
<dbReference type="RefSeq" id="WP_259915346.1">
    <property type="nucleotide sequence ID" value="NZ_BAAAQA010000003.1"/>
</dbReference>
<sequence length="340" mass="36926">MTPKSSALPMPNAIQQKRKRFVVRSVSPAVVTALVGALALACIGLYLFLGLDANAAYVLPRRANRVFTMVLVAFCVGVSTVLFQTVTSNRILTPSIMGFDSLFMLIQTVLIFVIGTVGRTQLGTYPLFLLELGLMVLFAAIMYRWLFTGSGLSLHLVLLIGIVFGTLFRGISSLLQRLLDPSEFMVLQDSMFASFTGVDLGLLRISVAIIAVATIPLIVMRRRFDVLSLGRDTSISLGINHTRTVTTVLIVCSIFVGVCTALVGPITFFGLIVANLAYALCRTFRHAWILPISVLLGIVALVGGQLILERVFAFDTALSIVIEFCGGLLFLFLLLRGSIK</sequence>
<evidence type="ECO:0000256" key="5">
    <source>
        <dbReference type="ARBA" id="ARBA00022692"/>
    </source>
</evidence>
<evidence type="ECO:0000313" key="10">
    <source>
        <dbReference type="Proteomes" id="UP001500166"/>
    </source>
</evidence>
<dbReference type="PANTHER" id="PTHR30472:SF19">
    <property type="entry name" value="PETROBACTIN IMPORT SYSTEM PERMEASE PROTEIN YCLO"/>
    <property type="match status" value="1"/>
</dbReference>
<dbReference type="SUPFAM" id="SSF81345">
    <property type="entry name" value="ABC transporter involved in vitamin B12 uptake, BtuC"/>
    <property type="match status" value="1"/>
</dbReference>
<protein>
    <submittedName>
        <fullName evidence="9">Iron chelate uptake ABC transporter family permease subunit</fullName>
    </submittedName>
</protein>
<comment type="similarity">
    <text evidence="2">Belongs to the binding-protein-dependent transport system permease family. FecCD subfamily.</text>
</comment>
<feature type="transmembrane region" description="Helical" evidence="8">
    <location>
        <begin position="29"/>
        <end position="51"/>
    </location>
</feature>
<feature type="transmembrane region" description="Helical" evidence="8">
    <location>
        <begin position="152"/>
        <end position="171"/>
    </location>
</feature>
<evidence type="ECO:0000256" key="7">
    <source>
        <dbReference type="ARBA" id="ARBA00023136"/>
    </source>
</evidence>
<dbReference type="Pfam" id="PF01032">
    <property type="entry name" value="FecCD"/>
    <property type="match status" value="1"/>
</dbReference>
<keyword evidence="6 8" id="KW-1133">Transmembrane helix</keyword>
<feature type="transmembrane region" description="Helical" evidence="8">
    <location>
        <begin position="63"/>
        <end position="83"/>
    </location>
</feature>
<feature type="transmembrane region" description="Helical" evidence="8">
    <location>
        <begin position="314"/>
        <end position="335"/>
    </location>
</feature>
<keyword evidence="5 8" id="KW-0812">Transmembrane</keyword>
<dbReference type="Proteomes" id="UP001500166">
    <property type="component" value="Unassembled WGS sequence"/>
</dbReference>
<accession>A0ABN2XGS2</accession>
<gene>
    <name evidence="9" type="ORF">GCM10009824_05390</name>
</gene>
<feature type="transmembrane region" description="Helical" evidence="8">
    <location>
        <begin position="192"/>
        <end position="219"/>
    </location>
</feature>
<name>A0ABN2XGS2_9MICC</name>
<evidence type="ECO:0000256" key="8">
    <source>
        <dbReference type="SAM" id="Phobius"/>
    </source>
</evidence>
<keyword evidence="3" id="KW-0813">Transport</keyword>
<dbReference type="CDD" id="cd06550">
    <property type="entry name" value="TM_ABC_iron-siderophores_like"/>
    <property type="match status" value="1"/>
</dbReference>
<organism evidence="9 10">
    <name type="scientific">Kocuria atrinae</name>
    <dbReference type="NCBI Taxonomy" id="592377"/>
    <lineage>
        <taxon>Bacteria</taxon>
        <taxon>Bacillati</taxon>
        <taxon>Actinomycetota</taxon>
        <taxon>Actinomycetes</taxon>
        <taxon>Micrococcales</taxon>
        <taxon>Micrococcaceae</taxon>
        <taxon>Kocuria</taxon>
    </lineage>
</organism>
<feature type="transmembrane region" description="Helical" evidence="8">
    <location>
        <begin position="288"/>
        <end position="308"/>
    </location>
</feature>
<dbReference type="InterPro" id="IPR037294">
    <property type="entry name" value="ABC_BtuC-like"/>
</dbReference>
<dbReference type="EMBL" id="BAAAQA010000003">
    <property type="protein sequence ID" value="GAA2110644.1"/>
    <property type="molecule type" value="Genomic_DNA"/>
</dbReference>
<dbReference type="PANTHER" id="PTHR30472">
    <property type="entry name" value="FERRIC ENTEROBACTIN TRANSPORT SYSTEM PERMEASE PROTEIN"/>
    <property type="match status" value="1"/>
</dbReference>
<evidence type="ECO:0000256" key="1">
    <source>
        <dbReference type="ARBA" id="ARBA00004651"/>
    </source>
</evidence>
<evidence type="ECO:0000256" key="6">
    <source>
        <dbReference type="ARBA" id="ARBA00022989"/>
    </source>
</evidence>
<feature type="transmembrane region" description="Helical" evidence="8">
    <location>
        <begin position="127"/>
        <end position="146"/>
    </location>
</feature>
<dbReference type="InterPro" id="IPR000522">
    <property type="entry name" value="ABC_transptr_permease_BtuC"/>
</dbReference>
<reference evidence="9 10" key="1">
    <citation type="journal article" date="2019" name="Int. J. Syst. Evol. Microbiol.">
        <title>The Global Catalogue of Microorganisms (GCM) 10K type strain sequencing project: providing services to taxonomists for standard genome sequencing and annotation.</title>
        <authorList>
            <consortium name="The Broad Institute Genomics Platform"/>
            <consortium name="The Broad Institute Genome Sequencing Center for Infectious Disease"/>
            <person name="Wu L."/>
            <person name="Ma J."/>
        </authorList>
    </citation>
    <scope>NUCLEOTIDE SEQUENCE [LARGE SCALE GENOMIC DNA]</scope>
    <source>
        <strain evidence="9 10">JCM 15914</strain>
    </source>
</reference>
<evidence type="ECO:0000256" key="3">
    <source>
        <dbReference type="ARBA" id="ARBA00022448"/>
    </source>
</evidence>
<evidence type="ECO:0000313" key="9">
    <source>
        <dbReference type="EMBL" id="GAA2110644.1"/>
    </source>
</evidence>
<keyword evidence="10" id="KW-1185">Reference proteome</keyword>